<reference evidence="1" key="1">
    <citation type="submission" date="2020-01" db="EMBL/GenBank/DDBJ databases">
        <title>The frequency of Cytomegalovirus non-ELR UL146 genotypes in neonates with congenital CMV disease is comparable to strains in the background population.</title>
        <authorList>
            <person name="Rosenkilde M.M."/>
            <person name="Benfield T.L."/>
            <person name="Nielsen L."/>
            <person name="Sundelin T."/>
            <person name="Luttichau H.R."/>
        </authorList>
    </citation>
    <scope>NUCLEOTIDE SEQUENCE</scope>
    <source>
        <strain evidence="1">DEN071</strain>
    </source>
</reference>
<dbReference type="GO" id="GO:0006955">
    <property type="term" value="P:immune response"/>
    <property type="evidence" value="ECO:0007669"/>
    <property type="project" value="InterPro"/>
</dbReference>
<proteinExistence type="predicted"/>
<name>A0A872TLC7_HCMV</name>
<dbReference type="InterPro" id="IPR036048">
    <property type="entry name" value="Interleukin_8-like_sf"/>
</dbReference>
<sequence length="123" mass="14375">MRLIFGPFIGLLIACMCYYVWSTELRCKCAGGQSWHPRGKWPTKHHWLECYPPSGNCPAGELLIYFEEHNWSPKCVHVHNPFGQKFMSKCDKHEWFEVNFNSTRKYPMITRKGSTKPTFSSGK</sequence>
<dbReference type="Gene3D" id="2.40.50.40">
    <property type="match status" value="1"/>
</dbReference>
<dbReference type="GO" id="GO:0008009">
    <property type="term" value="F:chemokine activity"/>
    <property type="evidence" value="ECO:0007669"/>
    <property type="project" value="InterPro"/>
</dbReference>
<dbReference type="PROSITE" id="PS51257">
    <property type="entry name" value="PROKAR_LIPOPROTEIN"/>
    <property type="match status" value="1"/>
</dbReference>
<protein>
    <submittedName>
        <fullName evidence="1">VCXCL1</fullName>
    </submittedName>
</protein>
<organism evidence="1">
    <name type="scientific">Human cytomegalovirus</name>
    <name type="common">HHV-5</name>
    <name type="synonym">Human herpesvirus 5</name>
    <dbReference type="NCBI Taxonomy" id="10359"/>
    <lineage>
        <taxon>Viruses</taxon>
        <taxon>Duplodnaviria</taxon>
        <taxon>Heunggongvirae</taxon>
        <taxon>Peploviricota</taxon>
        <taxon>Herviviricetes</taxon>
        <taxon>Herpesvirales</taxon>
        <taxon>Orthoherpesviridae</taxon>
        <taxon>Betaherpesvirinae</taxon>
        <taxon>Cytomegalovirus</taxon>
        <taxon>Cytomegalovirus humanbeta5</taxon>
    </lineage>
</organism>
<dbReference type="EMBL" id="MN929785">
    <property type="protein sequence ID" value="QOX59011.1"/>
    <property type="molecule type" value="Genomic_DNA"/>
</dbReference>
<dbReference type="GO" id="GO:0005576">
    <property type="term" value="C:extracellular region"/>
    <property type="evidence" value="ECO:0007669"/>
    <property type="project" value="InterPro"/>
</dbReference>
<organismHost>
    <name type="scientific">Homo sapiens</name>
    <name type="common">Human</name>
    <dbReference type="NCBI Taxonomy" id="9606"/>
</organismHost>
<evidence type="ECO:0000313" key="1">
    <source>
        <dbReference type="EMBL" id="QOX59011.1"/>
    </source>
</evidence>
<accession>A0A872TLC7</accession>
<dbReference type="SUPFAM" id="SSF54117">
    <property type="entry name" value="Interleukin 8-like chemokines"/>
    <property type="match status" value="1"/>
</dbReference>
<gene>
    <name evidence="1" type="primary">UL146</name>
</gene>